<evidence type="ECO:0000259" key="7">
    <source>
        <dbReference type="Pfam" id="PF07687"/>
    </source>
</evidence>
<dbReference type="SUPFAM" id="SSF53187">
    <property type="entry name" value="Zn-dependent exopeptidases"/>
    <property type="match status" value="1"/>
</dbReference>
<evidence type="ECO:0000313" key="9">
    <source>
        <dbReference type="Proteomes" id="UP000799766"/>
    </source>
</evidence>
<keyword evidence="3" id="KW-0479">Metal-binding</keyword>
<proteinExistence type="inferred from homology"/>
<dbReference type="CDD" id="cd05652">
    <property type="entry name" value="M20_ArgE_DapE-like_fungal"/>
    <property type="match status" value="1"/>
</dbReference>
<keyword evidence="4" id="KW-0378">Hydrolase</keyword>
<dbReference type="InterPro" id="IPR011650">
    <property type="entry name" value="Peptidase_M20_dimer"/>
</dbReference>
<dbReference type="Gene3D" id="3.30.70.360">
    <property type="match status" value="1"/>
</dbReference>
<feature type="chain" id="PRO_5025380906" description="Peptidase M20 dimerisation domain-containing protein" evidence="6">
    <location>
        <begin position="19"/>
        <end position="400"/>
    </location>
</feature>
<dbReference type="GO" id="GO:0016787">
    <property type="term" value="F:hydrolase activity"/>
    <property type="evidence" value="ECO:0007669"/>
    <property type="project" value="UniProtKB-KW"/>
</dbReference>
<dbReference type="InterPro" id="IPR036264">
    <property type="entry name" value="Bact_exopeptidase_dim_dom"/>
</dbReference>
<evidence type="ECO:0000256" key="1">
    <source>
        <dbReference type="ARBA" id="ARBA00001947"/>
    </source>
</evidence>
<evidence type="ECO:0000256" key="3">
    <source>
        <dbReference type="ARBA" id="ARBA00022723"/>
    </source>
</evidence>
<organism evidence="8 9">
    <name type="scientific">Lineolata rhizophorae</name>
    <dbReference type="NCBI Taxonomy" id="578093"/>
    <lineage>
        <taxon>Eukaryota</taxon>
        <taxon>Fungi</taxon>
        <taxon>Dikarya</taxon>
        <taxon>Ascomycota</taxon>
        <taxon>Pezizomycotina</taxon>
        <taxon>Dothideomycetes</taxon>
        <taxon>Dothideomycetes incertae sedis</taxon>
        <taxon>Lineolatales</taxon>
        <taxon>Lineolataceae</taxon>
        <taxon>Lineolata</taxon>
    </lineage>
</organism>
<accession>A0A6A6NYP9</accession>
<evidence type="ECO:0000256" key="2">
    <source>
        <dbReference type="ARBA" id="ARBA00006247"/>
    </source>
</evidence>
<evidence type="ECO:0000256" key="6">
    <source>
        <dbReference type="SAM" id="SignalP"/>
    </source>
</evidence>
<evidence type="ECO:0000313" key="8">
    <source>
        <dbReference type="EMBL" id="KAF2456654.1"/>
    </source>
</evidence>
<name>A0A6A6NYP9_9PEZI</name>
<dbReference type="GO" id="GO:0046872">
    <property type="term" value="F:metal ion binding"/>
    <property type="evidence" value="ECO:0007669"/>
    <property type="project" value="UniProtKB-KW"/>
</dbReference>
<gene>
    <name evidence="8" type="ORF">BDY21DRAFT_321835</name>
</gene>
<keyword evidence="5" id="KW-0862">Zinc</keyword>
<dbReference type="SUPFAM" id="SSF55031">
    <property type="entry name" value="Bacterial exopeptidase dimerisation domain"/>
    <property type="match status" value="1"/>
</dbReference>
<reference evidence="8" key="1">
    <citation type="journal article" date="2020" name="Stud. Mycol.">
        <title>101 Dothideomycetes genomes: a test case for predicting lifestyles and emergence of pathogens.</title>
        <authorList>
            <person name="Haridas S."/>
            <person name="Albert R."/>
            <person name="Binder M."/>
            <person name="Bloem J."/>
            <person name="Labutti K."/>
            <person name="Salamov A."/>
            <person name="Andreopoulos B."/>
            <person name="Baker S."/>
            <person name="Barry K."/>
            <person name="Bills G."/>
            <person name="Bluhm B."/>
            <person name="Cannon C."/>
            <person name="Castanera R."/>
            <person name="Culley D."/>
            <person name="Daum C."/>
            <person name="Ezra D."/>
            <person name="Gonzalez J."/>
            <person name="Henrissat B."/>
            <person name="Kuo A."/>
            <person name="Liang C."/>
            <person name="Lipzen A."/>
            <person name="Lutzoni F."/>
            <person name="Magnuson J."/>
            <person name="Mondo S."/>
            <person name="Nolan M."/>
            <person name="Ohm R."/>
            <person name="Pangilinan J."/>
            <person name="Park H.-J."/>
            <person name="Ramirez L."/>
            <person name="Alfaro M."/>
            <person name="Sun H."/>
            <person name="Tritt A."/>
            <person name="Yoshinaga Y."/>
            <person name="Zwiers L.-H."/>
            <person name="Turgeon B."/>
            <person name="Goodwin S."/>
            <person name="Spatafora J."/>
            <person name="Crous P."/>
            <person name="Grigoriev I."/>
        </authorList>
    </citation>
    <scope>NUCLEOTIDE SEQUENCE</scope>
    <source>
        <strain evidence="8">ATCC 16933</strain>
    </source>
</reference>
<dbReference type="AlphaFoldDB" id="A0A6A6NYP9"/>
<sequence>MRPQILLLGLAALGRTFAQPTQHPLIAHPDNLQAEGTANEYHDDPLLWLHRKLIEIESISGDEYSIGTWLASFLRSKNFTVERQEVEPRRFNVFAYMGDEDNSKTLVTSHIDTVPPYLPYELRSNHTEIWGRGSVDAKACVAAQITAVLKLLRHCSSDDEVPSDSISMLFVVGEETAGDGMRHFSTQKTREYKAVVFGEPTEGKLAAGHKGILGMTIKVKGRAAHSGYPWLGVSANDVLVRATGELMKLRGRLPQSEKYGETTLNVGRIDGGVAANVVAEQAEAMFAVRIAAETPAVIKSMILEALNETATEAEEAGGEFAVEFSGNAYAPVDIDHDIPGFDIITVNYGTDVPNLTGNHKRYLYGPGSILVAHSDHEHLAVEELERAVDDYQRIILATLD</sequence>
<dbReference type="InterPro" id="IPR002933">
    <property type="entry name" value="Peptidase_M20"/>
</dbReference>
<evidence type="ECO:0000256" key="4">
    <source>
        <dbReference type="ARBA" id="ARBA00022801"/>
    </source>
</evidence>
<dbReference type="Pfam" id="PF07687">
    <property type="entry name" value="M20_dimer"/>
    <property type="match status" value="1"/>
</dbReference>
<dbReference type="InterPro" id="IPR050072">
    <property type="entry name" value="Peptidase_M20A"/>
</dbReference>
<dbReference type="Proteomes" id="UP000799766">
    <property type="component" value="Unassembled WGS sequence"/>
</dbReference>
<feature type="domain" description="Peptidase M20 dimerisation" evidence="7">
    <location>
        <begin position="208"/>
        <end position="311"/>
    </location>
</feature>
<evidence type="ECO:0000256" key="5">
    <source>
        <dbReference type="ARBA" id="ARBA00022833"/>
    </source>
</evidence>
<dbReference type="EMBL" id="MU001682">
    <property type="protein sequence ID" value="KAF2456654.1"/>
    <property type="molecule type" value="Genomic_DNA"/>
</dbReference>
<feature type="signal peptide" evidence="6">
    <location>
        <begin position="1"/>
        <end position="18"/>
    </location>
</feature>
<protein>
    <recommendedName>
        <fullName evidence="7">Peptidase M20 dimerisation domain-containing protein</fullName>
    </recommendedName>
</protein>
<keyword evidence="6" id="KW-0732">Signal</keyword>
<keyword evidence="9" id="KW-1185">Reference proteome</keyword>
<comment type="similarity">
    <text evidence="2">Belongs to the peptidase M20A family.</text>
</comment>
<comment type="cofactor">
    <cofactor evidence="1">
        <name>Zn(2+)</name>
        <dbReference type="ChEBI" id="CHEBI:29105"/>
    </cofactor>
</comment>
<dbReference type="PANTHER" id="PTHR43808:SF8">
    <property type="entry name" value="PEPTIDASE M20 DIMERISATION DOMAIN-CONTAINING PROTEIN"/>
    <property type="match status" value="1"/>
</dbReference>
<dbReference type="PANTHER" id="PTHR43808">
    <property type="entry name" value="ACETYLORNITHINE DEACETYLASE"/>
    <property type="match status" value="1"/>
</dbReference>
<dbReference type="Pfam" id="PF01546">
    <property type="entry name" value="Peptidase_M20"/>
    <property type="match status" value="1"/>
</dbReference>
<dbReference type="Gene3D" id="3.40.630.10">
    <property type="entry name" value="Zn peptidases"/>
    <property type="match status" value="1"/>
</dbReference>
<dbReference type="OrthoDB" id="3064516at2759"/>